<reference evidence="2" key="1">
    <citation type="submission" date="2018-06" db="EMBL/GenBank/DDBJ databases">
        <authorList>
            <person name="Zhirakovskaya E."/>
        </authorList>
    </citation>
    <scope>NUCLEOTIDE SEQUENCE [LARGE SCALE GENOMIC DNA]</scope>
</reference>
<dbReference type="GeneID" id="60321617"/>
<organism evidence="1 2">
    <name type="scientific">Mycobacterium phage Aminay</name>
    <dbReference type="NCBI Taxonomy" id="2250291"/>
    <lineage>
        <taxon>Viruses</taxon>
        <taxon>Duplodnaviria</taxon>
        <taxon>Heunggongvirae</taxon>
        <taxon>Uroviricota</taxon>
        <taxon>Caudoviricetes</taxon>
        <taxon>Weiservirinae</taxon>
        <taxon>Aminayvirus</taxon>
        <taxon>Aminayvirus aminay</taxon>
    </lineage>
</organism>
<dbReference type="EMBL" id="MH509442">
    <property type="protein sequence ID" value="AXH46893.1"/>
    <property type="molecule type" value="Genomic_DNA"/>
</dbReference>
<keyword evidence="2" id="KW-1185">Reference proteome</keyword>
<dbReference type="KEGG" id="vg:60321617"/>
<evidence type="ECO:0000313" key="1">
    <source>
        <dbReference type="EMBL" id="AXH46893.1"/>
    </source>
</evidence>
<protein>
    <submittedName>
        <fullName evidence="1">Helix-turn-helix DNA binding domain protein</fullName>
    </submittedName>
</protein>
<proteinExistence type="predicted"/>
<accession>A0A345KV41</accession>
<dbReference type="Proteomes" id="UP000259472">
    <property type="component" value="Segment"/>
</dbReference>
<sequence length="215" mass="23298">MARRADQQYASATRDIRDTLADNTHVLDEFTPVLHDGASTDDVCKLLGIEPWTPKHHLKKHADELVAAGYDPDERTWSRQAIIRLALLTRGTNSAEISAAAGFVRVSPRPHRGLGASHVNRCKRLLEIATGAAQHVKEQDPAELWLQLDELSRYELQAVAVALAALVPIDKPGVFDVLTKSAPHQSKQYGGNGAANGLAQLVPAKGNEPIGEIEA</sequence>
<gene>
    <name evidence="1" type="primary">55</name>
    <name evidence="1" type="ORF">SEA_AMINAY_55</name>
</gene>
<name>A0A345KV41_9CAUD</name>
<dbReference type="RefSeq" id="YP_009950205.1">
    <property type="nucleotide sequence ID" value="NC_051588.1"/>
</dbReference>
<evidence type="ECO:0000313" key="2">
    <source>
        <dbReference type="Proteomes" id="UP000259472"/>
    </source>
</evidence>